<sequence length="209" mass="23644">MNENIEDSYMRAVYYRDARQYFFSSKYTCSAILMNENIGEFLYTIEVKAVYPQISALPFKPGPHSVRISSAAAASRGLGQFGGRDDVIYWKCEVGQLLEEVLTVPMTNIRREEALITAAHQQMTEMEYDRRRVTGTLNSSTITTQAVELLTVGRKLQHSLKQPKAKHHQGTQFTVTLDSKYFSCPAKIFAPHPNSQPKPKQDDRSSTEG</sequence>
<keyword evidence="3" id="KW-1185">Reference proteome</keyword>
<dbReference type="PANTHER" id="PTHR45912">
    <property type="entry name" value="CILIA- AND FLAGELLA-ASSOCIATED PROTEIN 47"/>
    <property type="match status" value="1"/>
</dbReference>
<feature type="region of interest" description="Disordered" evidence="1">
    <location>
        <begin position="188"/>
        <end position="209"/>
    </location>
</feature>
<reference evidence="2" key="1">
    <citation type="submission" date="2020-06" db="EMBL/GenBank/DDBJ databases">
        <title>Draft genome of Bugula neritina, a colonial animal packing powerful symbionts and potential medicines.</title>
        <authorList>
            <person name="Rayko M."/>
        </authorList>
    </citation>
    <scope>NUCLEOTIDE SEQUENCE [LARGE SCALE GENOMIC DNA]</scope>
    <source>
        <strain evidence="2">Kwan_BN1</strain>
    </source>
</reference>
<comment type="caution">
    <text evidence="2">The sequence shown here is derived from an EMBL/GenBank/DDBJ whole genome shotgun (WGS) entry which is preliminary data.</text>
</comment>
<gene>
    <name evidence="2" type="ORF">EB796_005029</name>
</gene>
<name>A0A7J7KFH5_BUGNE</name>
<dbReference type="GO" id="GO:0005929">
    <property type="term" value="C:cilium"/>
    <property type="evidence" value="ECO:0007669"/>
    <property type="project" value="TreeGrafter"/>
</dbReference>
<dbReference type="PANTHER" id="PTHR45912:SF3">
    <property type="entry name" value="CILIA- AND FLAGELLA-ASSOCIATED PROTEIN 47"/>
    <property type="match status" value="1"/>
</dbReference>
<protein>
    <submittedName>
        <fullName evidence="2">CHDC2</fullName>
    </submittedName>
</protein>
<evidence type="ECO:0000256" key="1">
    <source>
        <dbReference type="SAM" id="MobiDB-lite"/>
    </source>
</evidence>
<feature type="compositionally biased region" description="Basic and acidic residues" evidence="1">
    <location>
        <begin position="199"/>
        <end position="209"/>
    </location>
</feature>
<accession>A0A7J7KFH5</accession>
<dbReference type="EMBL" id="VXIV02000690">
    <property type="protein sequence ID" value="KAF6036684.1"/>
    <property type="molecule type" value="Genomic_DNA"/>
</dbReference>
<evidence type="ECO:0000313" key="3">
    <source>
        <dbReference type="Proteomes" id="UP000593567"/>
    </source>
</evidence>
<dbReference type="GO" id="GO:0060271">
    <property type="term" value="P:cilium assembly"/>
    <property type="evidence" value="ECO:0007669"/>
    <property type="project" value="TreeGrafter"/>
</dbReference>
<dbReference type="AlphaFoldDB" id="A0A7J7KFH5"/>
<dbReference type="OrthoDB" id="10060824at2759"/>
<proteinExistence type="predicted"/>
<organism evidence="2 3">
    <name type="scientific">Bugula neritina</name>
    <name type="common">Brown bryozoan</name>
    <name type="synonym">Sertularia neritina</name>
    <dbReference type="NCBI Taxonomy" id="10212"/>
    <lineage>
        <taxon>Eukaryota</taxon>
        <taxon>Metazoa</taxon>
        <taxon>Spiralia</taxon>
        <taxon>Lophotrochozoa</taxon>
        <taxon>Bryozoa</taxon>
        <taxon>Gymnolaemata</taxon>
        <taxon>Cheilostomatida</taxon>
        <taxon>Flustrina</taxon>
        <taxon>Buguloidea</taxon>
        <taxon>Bugulidae</taxon>
        <taxon>Bugula</taxon>
    </lineage>
</organism>
<evidence type="ECO:0000313" key="2">
    <source>
        <dbReference type="EMBL" id="KAF6036684.1"/>
    </source>
</evidence>
<dbReference type="Proteomes" id="UP000593567">
    <property type="component" value="Unassembled WGS sequence"/>
</dbReference>